<dbReference type="AlphaFoldDB" id="A0A068VLQ8"/>
<dbReference type="EMBL" id="HG744464">
    <property type="protein sequence ID" value="CDP21636.1"/>
    <property type="molecule type" value="Genomic_DNA"/>
</dbReference>
<dbReference type="Proteomes" id="UP000295252">
    <property type="component" value="Unassembled WGS sequence"/>
</dbReference>
<protein>
    <submittedName>
        <fullName evidence="1">DH200=94 genomic scaffold, scaffold_5380</fullName>
    </submittedName>
</protein>
<proteinExistence type="predicted"/>
<organism evidence="1 2">
    <name type="scientific">Coffea canephora</name>
    <name type="common">Robusta coffee</name>
    <dbReference type="NCBI Taxonomy" id="49390"/>
    <lineage>
        <taxon>Eukaryota</taxon>
        <taxon>Viridiplantae</taxon>
        <taxon>Streptophyta</taxon>
        <taxon>Embryophyta</taxon>
        <taxon>Tracheophyta</taxon>
        <taxon>Spermatophyta</taxon>
        <taxon>Magnoliopsida</taxon>
        <taxon>eudicotyledons</taxon>
        <taxon>Gunneridae</taxon>
        <taxon>Pentapetalae</taxon>
        <taxon>asterids</taxon>
        <taxon>lamiids</taxon>
        <taxon>Gentianales</taxon>
        <taxon>Rubiaceae</taxon>
        <taxon>Ixoroideae</taxon>
        <taxon>Gardenieae complex</taxon>
        <taxon>Bertiereae - Coffeeae clade</taxon>
        <taxon>Coffeeae</taxon>
        <taxon>Coffea</taxon>
    </lineage>
</organism>
<dbReference type="Gramene" id="CDP21636">
    <property type="protein sequence ID" value="CDP21636"/>
    <property type="gene ID" value="GSCOC_T00001110001"/>
</dbReference>
<evidence type="ECO:0000313" key="1">
    <source>
        <dbReference type="EMBL" id="CDP21636.1"/>
    </source>
</evidence>
<gene>
    <name evidence="1" type="ORF">GSCOC_T00001110001</name>
</gene>
<accession>A0A068VLQ8</accession>
<reference evidence="2" key="1">
    <citation type="journal article" date="2014" name="Science">
        <title>The coffee genome provides insight into the convergent evolution of caffeine biosynthesis.</title>
        <authorList>
            <person name="Denoeud F."/>
            <person name="Carretero-Paulet L."/>
            <person name="Dereeper A."/>
            <person name="Droc G."/>
            <person name="Guyot R."/>
            <person name="Pietrella M."/>
            <person name="Zheng C."/>
            <person name="Alberti A."/>
            <person name="Anthony F."/>
            <person name="Aprea G."/>
            <person name="Aury J.M."/>
            <person name="Bento P."/>
            <person name="Bernard M."/>
            <person name="Bocs S."/>
            <person name="Campa C."/>
            <person name="Cenci A."/>
            <person name="Combes M.C."/>
            <person name="Crouzillat D."/>
            <person name="Da Silva C."/>
            <person name="Daddiego L."/>
            <person name="De Bellis F."/>
            <person name="Dussert S."/>
            <person name="Garsmeur O."/>
            <person name="Gayraud T."/>
            <person name="Guignon V."/>
            <person name="Jahn K."/>
            <person name="Jamilloux V."/>
            <person name="Joet T."/>
            <person name="Labadie K."/>
            <person name="Lan T."/>
            <person name="Leclercq J."/>
            <person name="Lepelley M."/>
            <person name="Leroy T."/>
            <person name="Li L.T."/>
            <person name="Librado P."/>
            <person name="Lopez L."/>
            <person name="Munoz A."/>
            <person name="Noel B."/>
            <person name="Pallavicini A."/>
            <person name="Perrotta G."/>
            <person name="Poncet V."/>
            <person name="Pot D."/>
            <person name="Priyono X."/>
            <person name="Rigoreau M."/>
            <person name="Rouard M."/>
            <person name="Rozas J."/>
            <person name="Tranchant-Dubreuil C."/>
            <person name="VanBuren R."/>
            <person name="Zhang Q."/>
            <person name="Andrade A.C."/>
            <person name="Argout X."/>
            <person name="Bertrand B."/>
            <person name="de Kochko A."/>
            <person name="Graziosi G."/>
            <person name="Henry R.J."/>
            <person name="Jayarama X."/>
            <person name="Ming R."/>
            <person name="Nagai C."/>
            <person name="Rounsley S."/>
            <person name="Sankoff D."/>
            <person name="Giuliano G."/>
            <person name="Albert V.A."/>
            <person name="Wincker P."/>
            <person name="Lashermes P."/>
        </authorList>
    </citation>
    <scope>NUCLEOTIDE SEQUENCE [LARGE SCALE GENOMIC DNA]</scope>
    <source>
        <strain evidence="2">cv. DH200-94</strain>
    </source>
</reference>
<name>A0A068VLQ8_COFCA</name>
<dbReference type="InParanoid" id="A0A068VLQ8"/>
<keyword evidence="2" id="KW-1185">Reference proteome</keyword>
<evidence type="ECO:0000313" key="2">
    <source>
        <dbReference type="Proteomes" id="UP000295252"/>
    </source>
</evidence>
<sequence>MHSLSPSFLDNVALFLPLVHERVEIAGPLLTKQGVSSLVLSRSLGYSGPDVWFSSSSPPFRARSIGPLLLGFSWFQLSRSAAIRSVLLLLLHRKFSSSSFQARCGLCCEFSFVIFNLGTDVFCSFFHCFPFRVAPVLLSGEVRSCQPFGSSPPRS</sequence>